<dbReference type="Proteomes" id="UP000509594">
    <property type="component" value="Chromosome"/>
</dbReference>
<evidence type="ECO:0000313" key="2">
    <source>
        <dbReference type="EMBL" id="QLC50499.1"/>
    </source>
</evidence>
<dbReference type="RefSeq" id="WP_176965555.1">
    <property type="nucleotide sequence ID" value="NZ_CP058215.1"/>
</dbReference>
<protein>
    <submittedName>
        <fullName evidence="2">Uncharacterized protein</fullName>
    </submittedName>
</protein>
<dbReference type="KEGG" id="mzi:HWN40_09765"/>
<evidence type="ECO:0000256" key="1">
    <source>
        <dbReference type="SAM" id="Phobius"/>
    </source>
</evidence>
<feature type="transmembrane region" description="Helical" evidence="1">
    <location>
        <begin position="142"/>
        <end position="158"/>
    </location>
</feature>
<keyword evidence="1" id="KW-0472">Membrane</keyword>
<keyword evidence="3" id="KW-1185">Reference proteome</keyword>
<dbReference type="OrthoDB" id="136752at2157"/>
<feature type="transmembrane region" description="Helical" evidence="1">
    <location>
        <begin position="263"/>
        <end position="286"/>
    </location>
</feature>
<feature type="transmembrane region" description="Helical" evidence="1">
    <location>
        <begin position="330"/>
        <end position="347"/>
    </location>
</feature>
<accession>A0A7D5E8L8</accession>
<keyword evidence="1" id="KW-0812">Transmembrane</keyword>
<dbReference type="AlphaFoldDB" id="A0A7D5E8L8"/>
<feature type="transmembrane region" description="Helical" evidence="1">
    <location>
        <begin position="239"/>
        <end position="257"/>
    </location>
</feature>
<feature type="transmembrane region" description="Helical" evidence="1">
    <location>
        <begin position="298"/>
        <end position="318"/>
    </location>
</feature>
<name>A0A7D5E8L8_9EURY</name>
<dbReference type="EMBL" id="CP058215">
    <property type="protein sequence ID" value="QLC50499.1"/>
    <property type="molecule type" value="Genomic_DNA"/>
</dbReference>
<feature type="transmembrane region" description="Helical" evidence="1">
    <location>
        <begin position="178"/>
        <end position="198"/>
    </location>
</feature>
<feature type="transmembrane region" description="Helical" evidence="1">
    <location>
        <begin position="7"/>
        <end position="24"/>
    </location>
</feature>
<evidence type="ECO:0000313" key="3">
    <source>
        <dbReference type="Proteomes" id="UP000509594"/>
    </source>
</evidence>
<proteinExistence type="predicted"/>
<dbReference type="GeneID" id="55821962"/>
<gene>
    <name evidence="2" type="ORF">HWN40_09765</name>
</gene>
<keyword evidence="1" id="KW-1133">Transmembrane helix</keyword>
<reference evidence="2 3" key="1">
    <citation type="submission" date="2020-06" db="EMBL/GenBank/DDBJ databases">
        <title>Methanolobus halotolerans sp. nov., isolated from a saline lake Tus in Siberia.</title>
        <authorList>
            <person name="Shen Y."/>
            <person name="Chen S.-C."/>
            <person name="Lai M.-C."/>
            <person name="Huang H.-H."/>
            <person name="Chiu H.-H."/>
            <person name="Tang S.-L."/>
            <person name="Rogozin D.Y."/>
            <person name="Degermendzhy A.G."/>
        </authorList>
    </citation>
    <scope>NUCLEOTIDE SEQUENCE [LARGE SCALE GENOMIC DNA]</scope>
    <source>
        <strain evidence="2 3">DSM 21339</strain>
    </source>
</reference>
<sequence length="361" mass="42095">MVDTVDMLIFWAVVLARFFIPLAIPRYPLPGVIAALVLDGIDQTIFQQFTALPLEGYQGYDKALDIYYLAITYLSTMRNWNNLFAFEINRFLFYYRLVGVVLFELLQVRTLLLVFPNTFEYFFIFYELVRVKWNPIQLTRKHVIAAVAFIWIFIKIPQEYWIHIAQLDTTDMIRANPWTILILVGWAAIVILGVWLILRKMPAPQKGFSIAADPIPNDIGMIYTIGNEKSSKHFFNSELVEKIFLVSLITIIFSQILPEVRATNYQLAIGVSFVIILNTVLSHWLARRGTSWRSILQEFIFMSVANFGIVLIYVFYLMSRYGGSVNLETTLFFILLLTLNVVLYDRYRPIYVKRRKKTTED</sequence>
<organism evidence="2 3">
    <name type="scientific">Methanolobus zinderi</name>
    <dbReference type="NCBI Taxonomy" id="536044"/>
    <lineage>
        <taxon>Archaea</taxon>
        <taxon>Methanobacteriati</taxon>
        <taxon>Methanobacteriota</taxon>
        <taxon>Stenosarchaea group</taxon>
        <taxon>Methanomicrobia</taxon>
        <taxon>Methanosarcinales</taxon>
        <taxon>Methanosarcinaceae</taxon>
        <taxon>Methanolobus</taxon>
    </lineage>
</organism>